<dbReference type="Gene3D" id="3.60.10.10">
    <property type="entry name" value="Endonuclease/exonuclease/phosphatase"/>
    <property type="match status" value="1"/>
</dbReference>
<dbReference type="EnsemblMetazoa" id="ACHR004391-RA">
    <property type="protein sequence ID" value="ACHR004391-PA"/>
    <property type="gene ID" value="ACHR004391"/>
</dbReference>
<reference evidence="4" key="2">
    <citation type="submission" date="2020-05" db="UniProtKB">
        <authorList>
            <consortium name="EnsemblMetazoa"/>
        </authorList>
    </citation>
    <scope>IDENTIFICATION</scope>
    <source>
        <strain evidence="4">ACHKN1017</strain>
    </source>
</reference>
<keyword evidence="5" id="KW-1185">Reference proteome</keyword>
<dbReference type="SMART" id="SM00128">
    <property type="entry name" value="IPPc"/>
    <property type="match status" value="1"/>
</dbReference>
<dbReference type="PANTHER" id="PTHR11200:SF275">
    <property type="entry name" value="LD06095P"/>
    <property type="match status" value="1"/>
</dbReference>
<dbReference type="FunFam" id="2.60.40.2840:FF:000009">
    <property type="entry name" value="inositol polyphosphate 5-phosphatase K"/>
    <property type="match status" value="1"/>
</dbReference>
<dbReference type="InterPro" id="IPR036691">
    <property type="entry name" value="Endo/exonu/phosph_ase_sf"/>
</dbReference>
<dbReference type="GO" id="GO:0004439">
    <property type="term" value="F:phosphatidylinositol-4,5-bisphosphate 5-phosphatase activity"/>
    <property type="evidence" value="ECO:0007669"/>
    <property type="project" value="TreeGrafter"/>
</dbReference>
<dbReference type="Pfam" id="PF17751">
    <property type="entry name" value="SKICH"/>
    <property type="match status" value="1"/>
</dbReference>
<proteinExistence type="inferred from homology"/>
<dbReference type="GO" id="GO:0005886">
    <property type="term" value="C:plasma membrane"/>
    <property type="evidence" value="ECO:0007669"/>
    <property type="project" value="TreeGrafter"/>
</dbReference>
<reference evidence="5" key="1">
    <citation type="submission" date="2013-03" db="EMBL/GenBank/DDBJ databases">
        <title>The Genome Sequence of Anopheles christyi ACHKN1017.</title>
        <authorList>
            <consortium name="The Broad Institute Genomics Platform"/>
            <person name="Neafsey D.E."/>
            <person name="Besansky N."/>
            <person name="Walker B."/>
            <person name="Young S.K."/>
            <person name="Zeng Q."/>
            <person name="Gargeya S."/>
            <person name="Fitzgerald M."/>
            <person name="Haas B."/>
            <person name="Abouelleil A."/>
            <person name="Allen A.W."/>
            <person name="Alvarado L."/>
            <person name="Arachchi H.M."/>
            <person name="Berlin A.M."/>
            <person name="Chapman S.B."/>
            <person name="Gainer-Dewar J."/>
            <person name="Goldberg J."/>
            <person name="Griggs A."/>
            <person name="Gujja S."/>
            <person name="Hansen M."/>
            <person name="Howarth C."/>
            <person name="Imamovic A."/>
            <person name="Ireland A."/>
            <person name="Larimer J."/>
            <person name="McCowan C."/>
            <person name="Murphy C."/>
            <person name="Pearson M."/>
            <person name="Poon T.W."/>
            <person name="Priest M."/>
            <person name="Roberts A."/>
            <person name="Saif S."/>
            <person name="Shea T."/>
            <person name="Sisk P."/>
            <person name="Sykes S."/>
            <person name="Wortman J."/>
            <person name="Nusbaum C."/>
            <person name="Birren B."/>
        </authorList>
    </citation>
    <scope>NUCLEOTIDE SEQUENCE [LARGE SCALE GENOMIC DNA]</scope>
    <source>
        <strain evidence="5">ACHKN1017</strain>
    </source>
</reference>
<dbReference type="InterPro" id="IPR000300">
    <property type="entry name" value="IPPc"/>
</dbReference>
<dbReference type="Pfam" id="PF22669">
    <property type="entry name" value="Exo_endo_phos2"/>
    <property type="match status" value="1"/>
</dbReference>
<dbReference type="InterPro" id="IPR041611">
    <property type="entry name" value="SKICH"/>
</dbReference>
<sequence>MFGRKSSKRRRKSYPVKQDHRAIYIVTWNVSTKFPENISLNKLLGLENRPEQDTDLPDFFVVGLQEVNVQPQNTLYNLFKDDLWTQKFKEVLKERDYVVIKTEQMQGLLLSVFARRKHLLHLRQVETEYTRTGLAGIWGNKGAVSIRLNVYGSSICLVNAHLAAHDHMLEERINDYERIVQEQKFHVKAKETIFDHDYVFWFGDLNFRLTGEATTSADEIRAMVARDELKQLIEKDQLLLVRREGRAFVQLQERLPQFPPTFKFEHGSNDYDMKRRPAWTDRILYAVNENNYRNVRLTVEQTSYKSHPSYSISDHKPVTSEFTLKCSVEASRDQNGNLYATTASRKLKTIRRKKRRPVALHSARMADATRDARVNRKPQYSGEHFRNQHNNRLSYKLAMANNTDVHSFDDLVTDLLDYGQVYEDTTERIISFKPIELWLVGEPNTIEYVIPNGFDEGNADWIGIYRENFTSLSEYLAYEYTETYKDKQHQLNEQQLQHMQNTRTVMLTFSENVSLPLGTRYQLLYFQSTGTRGVTGLVGISDAFAVEKRCPSPSFDEID</sequence>
<comment type="similarity">
    <text evidence="1">Belongs to the inositol 1,4,5-trisphosphate 5-phosphatase type II family.</text>
</comment>
<dbReference type="Proteomes" id="UP000075881">
    <property type="component" value="Unassembled WGS sequence"/>
</dbReference>
<dbReference type="GO" id="GO:0001726">
    <property type="term" value="C:ruffle"/>
    <property type="evidence" value="ECO:0007669"/>
    <property type="project" value="TreeGrafter"/>
</dbReference>
<dbReference type="VEuPathDB" id="VectorBase:ACHR004391"/>
<dbReference type="FunFam" id="3.60.10.10:FF:000060">
    <property type="entry name" value="Uncharacterized protein, isoform C"/>
    <property type="match status" value="1"/>
</dbReference>
<dbReference type="GO" id="GO:0005737">
    <property type="term" value="C:cytoplasm"/>
    <property type="evidence" value="ECO:0007669"/>
    <property type="project" value="TreeGrafter"/>
</dbReference>
<dbReference type="PANTHER" id="PTHR11200">
    <property type="entry name" value="INOSITOL 5-PHOSPHATASE"/>
    <property type="match status" value="1"/>
</dbReference>
<dbReference type="GO" id="GO:0046856">
    <property type="term" value="P:phosphatidylinositol dephosphorylation"/>
    <property type="evidence" value="ECO:0007669"/>
    <property type="project" value="InterPro"/>
</dbReference>
<evidence type="ECO:0000313" key="5">
    <source>
        <dbReference type="Proteomes" id="UP000075881"/>
    </source>
</evidence>
<evidence type="ECO:0000313" key="4">
    <source>
        <dbReference type="EnsemblMetazoa" id="ACHR004391-PA"/>
    </source>
</evidence>
<name>A0A182K0V7_9DIPT</name>
<evidence type="ECO:0000259" key="3">
    <source>
        <dbReference type="SMART" id="SM00128"/>
    </source>
</evidence>
<dbReference type="SUPFAM" id="SSF56219">
    <property type="entry name" value="DNase I-like"/>
    <property type="match status" value="1"/>
</dbReference>
<dbReference type="STRING" id="43041.A0A182K0V7"/>
<evidence type="ECO:0000256" key="2">
    <source>
        <dbReference type="SAM" id="MobiDB-lite"/>
    </source>
</evidence>
<protein>
    <recommendedName>
        <fullName evidence="3">Inositol polyphosphate-related phosphatase domain-containing protein</fullName>
    </recommendedName>
</protein>
<evidence type="ECO:0000256" key="1">
    <source>
        <dbReference type="ARBA" id="ARBA00005910"/>
    </source>
</evidence>
<dbReference type="InterPro" id="IPR046985">
    <property type="entry name" value="IP5"/>
</dbReference>
<dbReference type="AlphaFoldDB" id="A0A182K0V7"/>
<feature type="domain" description="Inositol polyphosphate-related phosphatase" evidence="3">
    <location>
        <begin position="19"/>
        <end position="331"/>
    </location>
</feature>
<feature type="region of interest" description="Disordered" evidence="2">
    <location>
        <begin position="358"/>
        <end position="377"/>
    </location>
</feature>
<accession>A0A182K0V7</accession>
<dbReference type="Gene3D" id="2.60.40.2840">
    <property type="match status" value="1"/>
</dbReference>
<organism evidence="4 5">
    <name type="scientific">Anopheles christyi</name>
    <dbReference type="NCBI Taxonomy" id="43041"/>
    <lineage>
        <taxon>Eukaryota</taxon>
        <taxon>Metazoa</taxon>
        <taxon>Ecdysozoa</taxon>
        <taxon>Arthropoda</taxon>
        <taxon>Hexapoda</taxon>
        <taxon>Insecta</taxon>
        <taxon>Pterygota</taxon>
        <taxon>Neoptera</taxon>
        <taxon>Endopterygota</taxon>
        <taxon>Diptera</taxon>
        <taxon>Nematocera</taxon>
        <taxon>Culicoidea</taxon>
        <taxon>Culicidae</taxon>
        <taxon>Anophelinae</taxon>
        <taxon>Anopheles</taxon>
    </lineage>
</organism>